<name>A0ABP7XJR2_9ACTN</name>
<evidence type="ECO:0000313" key="2">
    <source>
        <dbReference type="Proteomes" id="UP001501495"/>
    </source>
</evidence>
<dbReference type="EMBL" id="BAAAZH010000016">
    <property type="protein sequence ID" value="GAA4120490.1"/>
    <property type="molecule type" value="Genomic_DNA"/>
</dbReference>
<dbReference type="Proteomes" id="UP001501495">
    <property type="component" value="Unassembled WGS sequence"/>
</dbReference>
<gene>
    <name evidence="1" type="ORF">GCM10022215_24180</name>
</gene>
<reference evidence="2" key="1">
    <citation type="journal article" date="2019" name="Int. J. Syst. Evol. Microbiol.">
        <title>The Global Catalogue of Microorganisms (GCM) 10K type strain sequencing project: providing services to taxonomists for standard genome sequencing and annotation.</title>
        <authorList>
            <consortium name="The Broad Institute Genomics Platform"/>
            <consortium name="The Broad Institute Genome Sequencing Center for Infectious Disease"/>
            <person name="Wu L."/>
            <person name="Ma J."/>
        </authorList>
    </citation>
    <scope>NUCLEOTIDE SEQUENCE [LARGE SCALE GENOMIC DNA]</scope>
    <source>
        <strain evidence="2">JCM 16703</strain>
    </source>
</reference>
<keyword evidence="2" id="KW-1185">Reference proteome</keyword>
<organism evidence="1 2">
    <name type="scientific">Nocardioides fonticola</name>
    <dbReference type="NCBI Taxonomy" id="450363"/>
    <lineage>
        <taxon>Bacteria</taxon>
        <taxon>Bacillati</taxon>
        <taxon>Actinomycetota</taxon>
        <taxon>Actinomycetes</taxon>
        <taxon>Propionibacteriales</taxon>
        <taxon>Nocardioidaceae</taxon>
        <taxon>Nocardioides</taxon>
    </lineage>
</organism>
<accession>A0ABP7XJR2</accession>
<evidence type="ECO:0008006" key="3">
    <source>
        <dbReference type="Google" id="ProtNLM"/>
    </source>
</evidence>
<sequence>MRASVSSYLGFLEQDLREIGRSYPKRAQKAVNASAQVGNRIARRYAEKSAGAHGVHYPRAFASRALPAVRLSVANRFAAEYGPLAAAKQGDMSFEEGSRNQPPHRDLARSSGFAADVLLDRTRAVVDELFADWGV</sequence>
<proteinExistence type="predicted"/>
<protein>
    <recommendedName>
        <fullName evidence="3">HK97 gp10 family phage protein</fullName>
    </recommendedName>
</protein>
<dbReference type="RefSeq" id="WP_344733652.1">
    <property type="nucleotide sequence ID" value="NZ_BAAAZH010000016.1"/>
</dbReference>
<comment type="caution">
    <text evidence="1">The sequence shown here is derived from an EMBL/GenBank/DDBJ whole genome shotgun (WGS) entry which is preliminary data.</text>
</comment>
<evidence type="ECO:0000313" key="1">
    <source>
        <dbReference type="EMBL" id="GAA4120490.1"/>
    </source>
</evidence>